<evidence type="ECO:0000313" key="1">
    <source>
        <dbReference type="EMBL" id="CAF1603634.1"/>
    </source>
</evidence>
<evidence type="ECO:0000313" key="2">
    <source>
        <dbReference type="Proteomes" id="UP000663828"/>
    </source>
</evidence>
<proteinExistence type="predicted"/>
<dbReference type="GO" id="GO:0043130">
    <property type="term" value="F:ubiquitin binding"/>
    <property type="evidence" value="ECO:0007669"/>
    <property type="project" value="TreeGrafter"/>
</dbReference>
<keyword evidence="2" id="KW-1185">Reference proteome</keyword>
<gene>
    <name evidence="1" type="ORF">XAT740_LOCUS48001</name>
</gene>
<dbReference type="AlphaFoldDB" id="A0A816B3F2"/>
<dbReference type="PANTHER" id="PTHR21494:SF0">
    <property type="entry name" value="ACTIVATING SIGNAL COINTEGRATOR 1 COMPLEX SUBUNIT 2"/>
    <property type="match status" value="1"/>
</dbReference>
<accession>A0A816B3F2</accession>
<organism evidence="1 2">
    <name type="scientific">Adineta ricciae</name>
    <name type="common">Rotifer</name>
    <dbReference type="NCBI Taxonomy" id="249248"/>
    <lineage>
        <taxon>Eukaryota</taxon>
        <taxon>Metazoa</taxon>
        <taxon>Spiralia</taxon>
        <taxon>Gnathifera</taxon>
        <taxon>Rotifera</taxon>
        <taxon>Eurotatoria</taxon>
        <taxon>Bdelloidea</taxon>
        <taxon>Adinetida</taxon>
        <taxon>Adinetidae</taxon>
        <taxon>Adineta</taxon>
    </lineage>
</organism>
<dbReference type="EMBL" id="CAJNOR010006791">
    <property type="protein sequence ID" value="CAF1603634.1"/>
    <property type="molecule type" value="Genomic_DNA"/>
</dbReference>
<name>A0A816B3F2_ADIRI</name>
<dbReference type="GO" id="GO:0006355">
    <property type="term" value="P:regulation of DNA-templated transcription"/>
    <property type="evidence" value="ECO:0007669"/>
    <property type="project" value="TreeGrafter"/>
</dbReference>
<dbReference type="InterPro" id="IPR052586">
    <property type="entry name" value="ASCC2"/>
</dbReference>
<reference evidence="1" key="1">
    <citation type="submission" date="2021-02" db="EMBL/GenBank/DDBJ databases">
        <authorList>
            <person name="Nowell W R."/>
        </authorList>
    </citation>
    <scope>NUCLEOTIDE SEQUENCE</scope>
</reference>
<comment type="caution">
    <text evidence="1">The sequence shown here is derived from an EMBL/GenBank/DDBJ whole genome shotgun (WGS) entry which is preliminary data.</text>
</comment>
<protein>
    <submittedName>
        <fullName evidence="1">Uncharacterized protein</fullName>
    </submittedName>
</protein>
<dbReference type="Proteomes" id="UP000663828">
    <property type="component" value="Unassembled WGS sequence"/>
</dbReference>
<sequence>MATPLDQQFKVEKKGVTEKRIPILDASGMEQRCFVTYVPLSPDIHDEAAIEQWIERMTFICEDLTWLLQQSHAKFWCEVAFNKDFHSMFDSYLRYAPRPQRTVINETYSFVPNSKQLEEQVSRLMFMCILRLSTHKESTESFFTPQGFGNTIYDKYIFDIPRIFDICSLYAVNNKELLSKMIGNIFKQQDAYHNDLKNAIRAITEVITTRIQQFNTQTGPKKLTVTTAKSSSIVDIIDFLYYILDLSCTINRLFTVYPPARLIFFHENFHLTLIEMFETFLRIYERTQQSDHLENNQDILEEAKYETIFLFNDLLASCCVDPLLVNENKSDNVESLINIFSLLITKKRFLAAYEDYFNLRELIEIVHQATGLLDDQQTKFYTDGVKQAIELYGTPSCKRKLLAPTANTSSVKKSNDPNVRMIQDMFPDLDEKYIQVSFTETWEREEII</sequence>
<dbReference type="PANTHER" id="PTHR21494">
    <property type="entry name" value="ACTIVATING SIGNAL COINTEGRATOR 1 COMPLEX SUBUNIT 2 ASC-1 COMPLEX SUBUNIT P100"/>
    <property type="match status" value="1"/>
</dbReference>